<keyword evidence="6" id="KW-1185">Reference proteome</keyword>
<accession>A0A0R1JYJ9</accession>
<dbReference type="Gene3D" id="3.60.21.10">
    <property type="match status" value="1"/>
</dbReference>
<name>A0A0R1JYJ9_9LACO</name>
<evidence type="ECO:0008006" key="7">
    <source>
        <dbReference type="Google" id="ProtNLM"/>
    </source>
</evidence>
<proteinExistence type="inferred from homology"/>
<sequence length="518" mass="56891">MRHLKILSTSDVHGFLYPTNYSQRDDHRPYGWLRAATLIRQIQAQAGPDDIVLTIENGDWIEGSSFDSYLATAVPEQAEILSKIPQALNYDLGVLGNHEFNYGLDYLRNCLAERNYPVLGANIDGGHAQGIIDAPYQIFKKKGVKIAVLGLTTAYVPVWEPTSHLTGLTFQSALATAQHWVPKLKQRADLVVVAYHGGFEADLTTGQPTEQITGENEGYQLLTQVPGIDALITGHQHRLIAGVYHEIPVTQPGDKAVAVGEIELDLDGDNQVVGHRATLLSTAKVVPDTTLSAQLQPLQDQTQDWLDTPVGHIGGASLQVTDHLAARLHGHPYLNFINQVEAAAGQVDIAATALFNDDVQGFGTTVTRRQVLNSYPYPNTLVVERVTGADLKAALERCASFFTLQDGQITVSDTFTTPKLALYNYDIYAGIDYTFDLTQPVGQRLRALSYHGQPVADDQELDIVMNQYRGNGGGEYPMFRASKIIREINVSVAQLIQDYLTAHPNVTGEQPYNLTILH</sequence>
<protein>
    <recommendedName>
        <fullName evidence="7">2,3-cyclic-nucleotide 2-phosphodiesterase</fullName>
    </recommendedName>
</protein>
<comment type="caution">
    <text evidence="5">The sequence shown here is derived from an EMBL/GenBank/DDBJ whole genome shotgun (WGS) entry which is preliminary data.</text>
</comment>
<dbReference type="SUPFAM" id="SSF56300">
    <property type="entry name" value="Metallo-dependent phosphatases"/>
    <property type="match status" value="1"/>
</dbReference>
<evidence type="ECO:0000313" key="6">
    <source>
        <dbReference type="Proteomes" id="UP000051162"/>
    </source>
</evidence>
<dbReference type="AlphaFoldDB" id="A0A0R1JYJ9"/>
<dbReference type="InterPro" id="IPR006146">
    <property type="entry name" value="5'-Nucleotdase_CS"/>
</dbReference>
<evidence type="ECO:0000313" key="5">
    <source>
        <dbReference type="EMBL" id="KRK76192.1"/>
    </source>
</evidence>
<dbReference type="Pfam" id="PF02872">
    <property type="entry name" value="5_nucleotid_C"/>
    <property type="match status" value="1"/>
</dbReference>
<evidence type="ECO:0000256" key="1">
    <source>
        <dbReference type="ARBA" id="ARBA00022729"/>
    </source>
</evidence>
<dbReference type="InterPro" id="IPR004843">
    <property type="entry name" value="Calcineurin-like_PHP"/>
</dbReference>
<dbReference type="GeneID" id="84782881"/>
<dbReference type="STRING" id="1423773.FD30_GL001544"/>
<dbReference type="PRINTS" id="PR01607">
    <property type="entry name" value="APYRASEFAMLY"/>
</dbReference>
<evidence type="ECO:0000259" key="3">
    <source>
        <dbReference type="Pfam" id="PF00149"/>
    </source>
</evidence>
<dbReference type="OrthoDB" id="9801679at2"/>
<feature type="domain" description="Calcineurin-like phosphoesterase" evidence="3">
    <location>
        <begin position="4"/>
        <end position="238"/>
    </location>
</feature>
<gene>
    <name evidence="5" type="ORF">FD30_GL001544</name>
</gene>
<dbReference type="GO" id="GO:0046872">
    <property type="term" value="F:metal ion binding"/>
    <property type="evidence" value="ECO:0007669"/>
    <property type="project" value="InterPro"/>
</dbReference>
<organism evidence="5 6">
    <name type="scientific">Levilactobacillus namurensis DSM 19117</name>
    <dbReference type="NCBI Taxonomy" id="1423773"/>
    <lineage>
        <taxon>Bacteria</taxon>
        <taxon>Bacillati</taxon>
        <taxon>Bacillota</taxon>
        <taxon>Bacilli</taxon>
        <taxon>Lactobacillales</taxon>
        <taxon>Lactobacillaceae</taxon>
        <taxon>Levilactobacillus</taxon>
    </lineage>
</organism>
<dbReference type="InterPro" id="IPR006179">
    <property type="entry name" value="5_nucleotidase/apyrase"/>
</dbReference>
<reference evidence="5 6" key="1">
    <citation type="journal article" date="2015" name="Genome Announc.">
        <title>Expanding the biotechnology potential of lactobacilli through comparative genomics of 213 strains and associated genera.</title>
        <authorList>
            <person name="Sun Z."/>
            <person name="Harris H.M."/>
            <person name="McCann A."/>
            <person name="Guo C."/>
            <person name="Argimon S."/>
            <person name="Zhang W."/>
            <person name="Yang X."/>
            <person name="Jeffery I.B."/>
            <person name="Cooney J.C."/>
            <person name="Kagawa T.F."/>
            <person name="Liu W."/>
            <person name="Song Y."/>
            <person name="Salvetti E."/>
            <person name="Wrobel A."/>
            <person name="Rasinkangas P."/>
            <person name="Parkhill J."/>
            <person name="Rea M.C."/>
            <person name="O'Sullivan O."/>
            <person name="Ritari J."/>
            <person name="Douillard F.P."/>
            <person name="Paul Ross R."/>
            <person name="Yang R."/>
            <person name="Briner A.E."/>
            <person name="Felis G.E."/>
            <person name="de Vos W.M."/>
            <person name="Barrangou R."/>
            <person name="Klaenhammer T.R."/>
            <person name="Caufield P.W."/>
            <person name="Cui Y."/>
            <person name="Zhang H."/>
            <person name="O'Toole P.W."/>
        </authorList>
    </citation>
    <scope>NUCLEOTIDE SEQUENCE [LARGE SCALE GENOMIC DNA]</scope>
    <source>
        <strain evidence="5 6">DSM 19117</strain>
    </source>
</reference>
<dbReference type="Pfam" id="PF00149">
    <property type="entry name" value="Metallophos"/>
    <property type="match status" value="1"/>
</dbReference>
<dbReference type="PROSITE" id="PS00786">
    <property type="entry name" value="5_NUCLEOTIDASE_2"/>
    <property type="match status" value="1"/>
</dbReference>
<dbReference type="GO" id="GO:0016788">
    <property type="term" value="F:hydrolase activity, acting on ester bonds"/>
    <property type="evidence" value="ECO:0007669"/>
    <property type="project" value="InterPro"/>
</dbReference>
<dbReference type="Proteomes" id="UP000051162">
    <property type="component" value="Unassembled WGS sequence"/>
</dbReference>
<dbReference type="EMBL" id="AZDT01000024">
    <property type="protein sequence ID" value="KRK76192.1"/>
    <property type="molecule type" value="Genomic_DNA"/>
</dbReference>
<dbReference type="RefSeq" id="WP_056944084.1">
    <property type="nucleotide sequence ID" value="NZ_AZDT01000024.1"/>
</dbReference>
<comment type="similarity">
    <text evidence="2">Belongs to the 5'-nucleotidase family.</text>
</comment>
<evidence type="ECO:0000256" key="2">
    <source>
        <dbReference type="RuleBase" id="RU362119"/>
    </source>
</evidence>
<dbReference type="GO" id="GO:0030288">
    <property type="term" value="C:outer membrane-bounded periplasmic space"/>
    <property type="evidence" value="ECO:0007669"/>
    <property type="project" value="TreeGrafter"/>
</dbReference>
<keyword evidence="2" id="KW-0547">Nucleotide-binding</keyword>
<dbReference type="PATRIC" id="fig|1423773.3.peg.1589"/>
<dbReference type="InterPro" id="IPR008334">
    <property type="entry name" value="5'-Nucleotdase_C"/>
</dbReference>
<dbReference type="GO" id="GO:0000166">
    <property type="term" value="F:nucleotide binding"/>
    <property type="evidence" value="ECO:0007669"/>
    <property type="project" value="UniProtKB-KW"/>
</dbReference>
<evidence type="ECO:0000259" key="4">
    <source>
        <dbReference type="Pfam" id="PF02872"/>
    </source>
</evidence>
<dbReference type="GO" id="GO:0009166">
    <property type="term" value="P:nucleotide catabolic process"/>
    <property type="evidence" value="ECO:0007669"/>
    <property type="project" value="InterPro"/>
</dbReference>
<dbReference type="PANTHER" id="PTHR11575:SF6">
    <property type="entry name" value="2',3'-CYCLIC-NUCLEOTIDE 2'-PHOSPHODIESTERASE_3'-NUCLEOTIDASE"/>
    <property type="match status" value="1"/>
</dbReference>
<dbReference type="InterPro" id="IPR036907">
    <property type="entry name" value="5'-Nucleotdase_C_sf"/>
</dbReference>
<feature type="domain" description="5'-Nucleotidase C-terminal" evidence="4">
    <location>
        <begin position="326"/>
        <end position="480"/>
    </location>
</feature>
<dbReference type="InterPro" id="IPR029052">
    <property type="entry name" value="Metallo-depent_PP-like"/>
</dbReference>
<dbReference type="SUPFAM" id="SSF55816">
    <property type="entry name" value="5'-nucleotidase (syn. UDP-sugar hydrolase), C-terminal domain"/>
    <property type="match status" value="1"/>
</dbReference>
<dbReference type="PANTHER" id="PTHR11575">
    <property type="entry name" value="5'-NUCLEOTIDASE-RELATED"/>
    <property type="match status" value="1"/>
</dbReference>
<keyword evidence="1" id="KW-0732">Signal</keyword>
<keyword evidence="2" id="KW-0378">Hydrolase</keyword>
<dbReference type="Gene3D" id="3.90.780.10">
    <property type="entry name" value="5'-Nucleotidase, C-terminal domain"/>
    <property type="match status" value="1"/>
</dbReference>